<keyword evidence="1 3" id="KW-0547">Nucleotide-binding</keyword>
<dbReference type="InterPro" id="IPR004821">
    <property type="entry name" value="Cyt_trans-like"/>
</dbReference>
<reference evidence="5" key="1">
    <citation type="journal article" date="2018" name="Genome Biol.">
        <title>SKESA: strategic k-mer extension for scrupulous assemblies.</title>
        <authorList>
            <person name="Souvorov A."/>
            <person name="Agarwala R."/>
            <person name="Lipman D.J."/>
        </authorList>
    </citation>
    <scope>NUCLEOTIDE SEQUENCE</scope>
    <source>
        <strain evidence="5">YDC697-2</strain>
    </source>
</reference>
<dbReference type="SUPFAM" id="SSF52374">
    <property type="entry name" value="Nucleotidylyl transferase"/>
    <property type="match status" value="1"/>
</dbReference>
<keyword evidence="5" id="KW-0456">Lyase</keyword>
<evidence type="ECO:0000256" key="2">
    <source>
        <dbReference type="ARBA" id="ARBA00022840"/>
    </source>
</evidence>
<dbReference type="NCBIfam" id="TIGR00124">
    <property type="entry name" value="cit_ly_ligase"/>
    <property type="match status" value="1"/>
</dbReference>
<dbReference type="GO" id="GO:0005524">
    <property type="term" value="F:ATP binding"/>
    <property type="evidence" value="ECO:0007669"/>
    <property type="project" value="UniProtKB-UniRule"/>
</dbReference>
<dbReference type="GO" id="GO:0008771">
    <property type="term" value="F:[citrate (pro-3S)-lyase] ligase activity"/>
    <property type="evidence" value="ECO:0007669"/>
    <property type="project" value="UniProtKB-EC"/>
</dbReference>
<comment type="catalytic activity">
    <reaction evidence="3">
        <text>holo-[citrate lyase ACP] + acetate + ATP = acetyl-[citrate lyase ACP] + AMP + diphosphate</text>
        <dbReference type="Rhea" id="RHEA:23788"/>
        <dbReference type="Rhea" id="RHEA-COMP:10158"/>
        <dbReference type="Rhea" id="RHEA-COMP:13710"/>
        <dbReference type="ChEBI" id="CHEBI:30089"/>
        <dbReference type="ChEBI" id="CHEBI:30616"/>
        <dbReference type="ChEBI" id="CHEBI:33019"/>
        <dbReference type="ChEBI" id="CHEBI:82683"/>
        <dbReference type="ChEBI" id="CHEBI:137976"/>
        <dbReference type="ChEBI" id="CHEBI:456215"/>
        <dbReference type="EC" id="6.2.1.22"/>
    </reaction>
</comment>
<keyword evidence="2 3" id="KW-0067">ATP-binding</keyword>
<dbReference type="SMART" id="SM00764">
    <property type="entry name" value="Citrate_ly_lig"/>
    <property type="match status" value="1"/>
</dbReference>
<reference evidence="5" key="2">
    <citation type="submission" date="2020-11" db="EMBL/GenBank/DDBJ databases">
        <authorList>
            <consortium name="NCBI Pathogen Detection Project"/>
        </authorList>
    </citation>
    <scope>NUCLEOTIDE SEQUENCE</scope>
    <source>
        <strain evidence="5">YDC697-2</strain>
    </source>
</reference>
<dbReference type="InterPro" id="IPR014729">
    <property type="entry name" value="Rossmann-like_a/b/a_fold"/>
</dbReference>
<dbReference type="NCBIfam" id="TIGR00125">
    <property type="entry name" value="cyt_tran_rel"/>
    <property type="match status" value="1"/>
</dbReference>
<dbReference type="Gene3D" id="3.40.50.620">
    <property type="entry name" value="HUPs"/>
    <property type="match status" value="1"/>
</dbReference>
<accession>A0A8H9NWU1</accession>
<evidence type="ECO:0000256" key="3">
    <source>
        <dbReference type="PIRNR" id="PIRNR005751"/>
    </source>
</evidence>
<dbReference type="EC" id="6.2.1.22" evidence="3"/>
<dbReference type="KEGG" id="cfar:CI104_19410"/>
<dbReference type="GO" id="GO:0016747">
    <property type="term" value="F:acyltransferase activity, transferring groups other than amino-acyl groups"/>
    <property type="evidence" value="ECO:0007669"/>
    <property type="project" value="InterPro"/>
</dbReference>
<sequence length="357" mass="40141">MLTDQPLEFETVETSNGALREEIVLFLKRNGLGMDEDIGQFVVARCDRHLVACAGIAGNTLKCIAVERAWRGTSLGLKIIHEAELQSIQNGEHQLFLLTHPKNVKSFQGGGFYPLVTLDNRAALMENTPVGIHRYCRQLRNHHLVMAANVGGIVMNANPFTLGHQYLIEQAAKACDWLHVFVVEEDLSTFSFRERFAMVQDGSCHLPNITVHPGSKYIISRGTFPGYFLKEKQIVNEVYAAIDLMMFRRYIAPALNINQRFVGTEPFCKVTAQYNCAMHHWLEDEMTMPAASIKVNEIKRMTDDNNFPISASAVRKLLDKGDVQAVKSRVPTTTMPYLFKWLSQNQSTQPDPELAGA</sequence>
<proteinExistence type="predicted"/>
<dbReference type="RefSeq" id="WP_042325961.1">
    <property type="nucleotide sequence ID" value="NZ_CABMNX010000001.1"/>
</dbReference>
<comment type="caution">
    <text evidence="5">The sequence shown here is derived from an EMBL/GenBank/DDBJ whole genome shotgun (WGS) entry which is preliminary data.</text>
</comment>
<dbReference type="EMBL" id="DACSDU010000014">
    <property type="protein sequence ID" value="HAT1586957.1"/>
    <property type="molecule type" value="Genomic_DNA"/>
</dbReference>
<dbReference type="OrthoDB" id="9779753at2"/>
<dbReference type="AlphaFoldDB" id="A0A8H9NWU1"/>
<evidence type="ECO:0000259" key="4">
    <source>
        <dbReference type="PROSITE" id="PS51186"/>
    </source>
</evidence>
<dbReference type="InterPro" id="IPR000182">
    <property type="entry name" value="GNAT_dom"/>
</dbReference>
<comment type="function">
    <text evidence="3">Acetylation of prosthetic group (2-(5''-phosphoribosyl)-3'-dephosphocoenzyme-A) of the gamma subunit of citrate lyase.</text>
</comment>
<dbReference type="GO" id="GO:0016829">
    <property type="term" value="F:lyase activity"/>
    <property type="evidence" value="ECO:0007669"/>
    <property type="project" value="UniProtKB-KW"/>
</dbReference>
<dbReference type="GeneID" id="92972099"/>
<dbReference type="PANTHER" id="PTHR40599:SF1">
    <property type="entry name" value="[CITRATE [PRO-3S]-LYASE] LIGASE"/>
    <property type="match status" value="1"/>
</dbReference>
<feature type="domain" description="N-acetyltransferase" evidence="4">
    <location>
        <begin position="1"/>
        <end position="151"/>
    </location>
</feature>
<name>A0A8H9NWU1_9ENTR</name>
<dbReference type="InterPro" id="IPR005216">
    <property type="entry name" value="Citrate_lyase_ligase"/>
</dbReference>
<evidence type="ECO:0000256" key="1">
    <source>
        <dbReference type="ARBA" id="ARBA00022741"/>
    </source>
</evidence>
<protein>
    <recommendedName>
        <fullName evidence="3">[Citrate [pro-3S]-lyase] ligase</fullName>
        <ecNumber evidence="3">6.2.1.22</ecNumber>
    </recommendedName>
</protein>
<gene>
    <name evidence="5" type="primary">citC</name>
    <name evidence="5" type="ORF">I8Y00_003333</name>
</gene>
<dbReference type="InterPro" id="IPR013166">
    <property type="entry name" value="Citrate_lyase_ligase_C"/>
</dbReference>
<dbReference type="SUPFAM" id="SSF55729">
    <property type="entry name" value="Acyl-CoA N-acyltransferases (Nat)"/>
    <property type="match status" value="1"/>
</dbReference>
<dbReference type="PANTHER" id="PTHR40599">
    <property type="entry name" value="[CITRATE [PRO-3S]-LYASE] LIGASE"/>
    <property type="match status" value="1"/>
</dbReference>
<evidence type="ECO:0000313" key="5">
    <source>
        <dbReference type="EMBL" id="HAT1586957.1"/>
    </source>
</evidence>
<organism evidence="5">
    <name type="scientific">Citrobacter farmeri</name>
    <dbReference type="NCBI Taxonomy" id="67824"/>
    <lineage>
        <taxon>Bacteria</taxon>
        <taxon>Pseudomonadati</taxon>
        <taxon>Pseudomonadota</taxon>
        <taxon>Gammaproteobacteria</taxon>
        <taxon>Enterobacterales</taxon>
        <taxon>Enterobacteriaceae</taxon>
        <taxon>Citrobacter</taxon>
    </lineage>
</organism>
<dbReference type="Proteomes" id="UP000864563">
    <property type="component" value="Unassembled WGS sequence"/>
</dbReference>
<keyword evidence="3 5" id="KW-0436">Ligase</keyword>
<dbReference type="Pfam" id="PF08218">
    <property type="entry name" value="Citrate_ly_lig"/>
    <property type="match status" value="1"/>
</dbReference>
<dbReference type="PIRSF" id="PIRSF005751">
    <property type="entry name" value="Acet_citr_lig"/>
    <property type="match status" value="1"/>
</dbReference>
<dbReference type="Gene3D" id="3.40.630.30">
    <property type="match status" value="1"/>
</dbReference>
<dbReference type="InterPro" id="IPR016181">
    <property type="entry name" value="Acyl_CoA_acyltransferase"/>
</dbReference>
<dbReference type="PROSITE" id="PS51186">
    <property type="entry name" value="GNAT"/>
    <property type="match status" value="1"/>
</dbReference>